<name>A0A367ENV2_9ACTN</name>
<dbReference type="Proteomes" id="UP000253094">
    <property type="component" value="Unassembled WGS sequence"/>
</dbReference>
<accession>A0A367ENV2</accession>
<reference evidence="1 2" key="1">
    <citation type="submission" date="2018-06" db="EMBL/GenBank/DDBJ databases">
        <title>Sphaerisporangium craniellae sp. nov., isolated from a marine sponge in the South China Sea.</title>
        <authorList>
            <person name="Li L."/>
        </authorList>
    </citation>
    <scope>NUCLEOTIDE SEQUENCE [LARGE SCALE GENOMIC DNA]</scope>
    <source>
        <strain evidence="1 2">CCTCC AA 208026</strain>
    </source>
</reference>
<dbReference type="EMBL" id="QOIL01000034">
    <property type="protein sequence ID" value="RCG19087.1"/>
    <property type="molecule type" value="Genomic_DNA"/>
</dbReference>
<proteinExistence type="predicted"/>
<gene>
    <name evidence="1" type="ORF">DQ384_38055</name>
</gene>
<comment type="caution">
    <text evidence="1">The sequence shown here is derived from an EMBL/GenBank/DDBJ whole genome shotgun (WGS) entry which is preliminary data.</text>
</comment>
<evidence type="ECO:0000313" key="2">
    <source>
        <dbReference type="Proteomes" id="UP000253094"/>
    </source>
</evidence>
<dbReference type="RefSeq" id="WP_114033742.1">
    <property type="nucleotide sequence ID" value="NZ_QOIL01000034.1"/>
</dbReference>
<organism evidence="1 2">
    <name type="scientific">Sphaerisporangium album</name>
    <dbReference type="NCBI Taxonomy" id="509200"/>
    <lineage>
        <taxon>Bacteria</taxon>
        <taxon>Bacillati</taxon>
        <taxon>Actinomycetota</taxon>
        <taxon>Actinomycetes</taxon>
        <taxon>Streptosporangiales</taxon>
        <taxon>Streptosporangiaceae</taxon>
        <taxon>Sphaerisporangium</taxon>
    </lineage>
</organism>
<dbReference type="AlphaFoldDB" id="A0A367ENV2"/>
<evidence type="ECO:0000313" key="1">
    <source>
        <dbReference type="EMBL" id="RCG19087.1"/>
    </source>
</evidence>
<keyword evidence="2" id="KW-1185">Reference proteome</keyword>
<protein>
    <submittedName>
        <fullName evidence="1">Uncharacterized protein</fullName>
    </submittedName>
</protein>
<sequence>MGARPKTYRHRQTQVIVRLAGPHQATTEVSPNGVRVNIPGAVITIGDTKASRSIVSLWRDAAESWRRLFPTDLRAPSYPITTGSTTWVSVALTGRISGRDVQGKAPKFSRSHCGELRVRMGELVIVMDDQAAARSQIPVWLEACELMEIFFQ</sequence>